<keyword evidence="1" id="KW-0732">Signal</keyword>
<organism evidence="2 3">
    <name type="scientific">Morus notabilis</name>
    <dbReference type="NCBI Taxonomy" id="981085"/>
    <lineage>
        <taxon>Eukaryota</taxon>
        <taxon>Viridiplantae</taxon>
        <taxon>Streptophyta</taxon>
        <taxon>Embryophyta</taxon>
        <taxon>Tracheophyta</taxon>
        <taxon>Spermatophyta</taxon>
        <taxon>Magnoliopsida</taxon>
        <taxon>eudicotyledons</taxon>
        <taxon>Gunneridae</taxon>
        <taxon>Pentapetalae</taxon>
        <taxon>rosids</taxon>
        <taxon>fabids</taxon>
        <taxon>Rosales</taxon>
        <taxon>Moraceae</taxon>
        <taxon>Moreae</taxon>
        <taxon>Morus</taxon>
    </lineage>
</organism>
<accession>W9RQR7</accession>
<reference evidence="3" key="1">
    <citation type="submission" date="2013-01" db="EMBL/GenBank/DDBJ databases">
        <title>Draft Genome Sequence of a Mulberry Tree, Morus notabilis C.K. Schneid.</title>
        <authorList>
            <person name="He N."/>
            <person name="Zhao S."/>
        </authorList>
    </citation>
    <scope>NUCLEOTIDE SEQUENCE</scope>
</reference>
<protein>
    <submittedName>
        <fullName evidence="2">Uncharacterized protein</fullName>
    </submittedName>
</protein>
<evidence type="ECO:0000256" key="1">
    <source>
        <dbReference type="SAM" id="SignalP"/>
    </source>
</evidence>
<evidence type="ECO:0000313" key="3">
    <source>
        <dbReference type="Proteomes" id="UP000030645"/>
    </source>
</evidence>
<dbReference type="AlphaFoldDB" id="W9RQR7"/>
<keyword evidence="3" id="KW-1185">Reference proteome</keyword>
<dbReference type="Proteomes" id="UP000030645">
    <property type="component" value="Unassembled WGS sequence"/>
</dbReference>
<feature type="chain" id="PRO_5012135890" evidence="1">
    <location>
        <begin position="16"/>
        <end position="56"/>
    </location>
</feature>
<proteinExistence type="predicted"/>
<name>W9RQR7_9ROSA</name>
<feature type="signal peptide" evidence="1">
    <location>
        <begin position="1"/>
        <end position="15"/>
    </location>
</feature>
<gene>
    <name evidence="2" type="ORF">L484_025387</name>
</gene>
<dbReference type="EMBL" id="KE344510">
    <property type="protein sequence ID" value="EXB65308.1"/>
    <property type="molecule type" value="Genomic_DNA"/>
</dbReference>
<evidence type="ECO:0000313" key="2">
    <source>
        <dbReference type="EMBL" id="EXB65308.1"/>
    </source>
</evidence>
<sequence length="56" mass="6148">MGILFLHFSSVLCPGFDDGFGSAMEDDHDFGDLQGLLFMFSTATVLAKLCKRESTK</sequence>